<dbReference type="Proteomes" id="UP001168478">
    <property type="component" value="Unassembled WGS sequence"/>
</dbReference>
<evidence type="ECO:0000256" key="1">
    <source>
        <dbReference type="SAM" id="SignalP"/>
    </source>
</evidence>
<keyword evidence="4" id="KW-1185">Reference proteome</keyword>
<feature type="signal peptide" evidence="1">
    <location>
        <begin position="1"/>
        <end position="20"/>
    </location>
</feature>
<comment type="caution">
    <text evidence="3">The sequence shown here is derived from an EMBL/GenBank/DDBJ whole genome shotgun (WGS) entry which is preliminary data.</text>
</comment>
<reference evidence="3" key="1">
    <citation type="submission" date="2023-06" db="EMBL/GenBank/DDBJ databases">
        <authorList>
            <person name="Zeman M."/>
            <person name="Kubasova T."/>
            <person name="Jahodarova E."/>
            <person name="Nykrynova M."/>
            <person name="Rychlik I."/>
        </authorList>
    </citation>
    <scope>NUCLEOTIDE SEQUENCE</scope>
    <source>
        <strain evidence="3">ET15</strain>
        <strain evidence="2">ET37</strain>
    </source>
</reference>
<proteinExistence type="predicted"/>
<organism evidence="3 5">
    <name type="scientific">Leyella lascolaii</name>
    <dbReference type="NCBI Taxonomy" id="1776379"/>
    <lineage>
        <taxon>Bacteria</taxon>
        <taxon>Pseudomonadati</taxon>
        <taxon>Bacteroidota</taxon>
        <taxon>Bacteroidia</taxon>
        <taxon>Bacteroidales</taxon>
        <taxon>Prevotellaceae</taxon>
        <taxon>Leyella</taxon>
    </lineage>
</organism>
<reference evidence="3" key="2">
    <citation type="submission" date="2023-08" db="EMBL/GenBank/DDBJ databases">
        <title>Identification and characterization of horizontal gene transfer across gut microbiota members of farm animals based on homology search.</title>
        <authorList>
            <person name="Schwarzerova J."/>
            <person name="Nykrynova M."/>
            <person name="Jureckova K."/>
            <person name="Cejkova D."/>
            <person name="Rychlik I."/>
        </authorList>
    </citation>
    <scope>NUCLEOTIDE SEQUENCE</scope>
    <source>
        <strain evidence="3">ET15</strain>
        <strain evidence="2">ET37</strain>
    </source>
</reference>
<dbReference type="RefSeq" id="WP_289824439.1">
    <property type="nucleotide sequence ID" value="NZ_JAUEIE010000001.1"/>
</dbReference>
<evidence type="ECO:0000313" key="5">
    <source>
        <dbReference type="Proteomes" id="UP001168478"/>
    </source>
</evidence>
<accession>A0AAW7JQD2</accession>
<name>A0AAW7JQD2_9BACT</name>
<evidence type="ECO:0000313" key="2">
    <source>
        <dbReference type="EMBL" id="MDN0021625.1"/>
    </source>
</evidence>
<keyword evidence="1" id="KW-0732">Signal</keyword>
<dbReference type="Proteomes" id="UP001167831">
    <property type="component" value="Unassembled WGS sequence"/>
</dbReference>
<feature type="chain" id="PRO_5043712105" evidence="1">
    <location>
        <begin position="21"/>
        <end position="211"/>
    </location>
</feature>
<dbReference type="AlphaFoldDB" id="A0AAW7JQD2"/>
<evidence type="ECO:0000313" key="4">
    <source>
        <dbReference type="Proteomes" id="UP001167831"/>
    </source>
</evidence>
<gene>
    <name evidence="2" type="ORF">QVN81_01095</name>
    <name evidence="3" type="ORF">QVN84_01085</name>
</gene>
<evidence type="ECO:0000313" key="3">
    <source>
        <dbReference type="EMBL" id="MDN0024121.1"/>
    </source>
</evidence>
<dbReference type="EMBL" id="JAUEIF010000001">
    <property type="protein sequence ID" value="MDN0024121.1"/>
    <property type="molecule type" value="Genomic_DNA"/>
</dbReference>
<protein>
    <submittedName>
        <fullName evidence="3">Uncharacterized protein</fullName>
    </submittedName>
</protein>
<sequence>MNKFSIIAALLLLAVPLTMAAGQKKKIEGGTTLEKVTSPVTTKNDEAKHKFIFCYKYAWDKKNEDPIEIYAIVDYYKEGNNFNDLDIKVFTTRDLERATQRKEANRFLLGNVKGPEFKKNIEVVLADSPYAFRNEKEYPKGVLLCKMQICFNIKDSVYAPFIRKCKIKYRKMKDNYKERMSSNPNITIVYDGNGNLLYADSEGKHHVRKKK</sequence>
<dbReference type="EMBL" id="JAUEIE010000001">
    <property type="protein sequence ID" value="MDN0021625.1"/>
    <property type="molecule type" value="Genomic_DNA"/>
</dbReference>